<feature type="domain" description="HSF-type DNA-binding" evidence="6">
    <location>
        <begin position="60"/>
        <end position="158"/>
    </location>
</feature>
<dbReference type="InterPro" id="IPR000232">
    <property type="entry name" value="HSF_DNA-bd"/>
</dbReference>
<dbReference type="AlphaFoldDB" id="K0RPZ0"/>
<keyword evidence="8" id="KW-1185">Reference proteome</keyword>
<dbReference type="GO" id="GO:0003700">
    <property type="term" value="F:DNA-binding transcription factor activity"/>
    <property type="evidence" value="ECO:0007669"/>
    <property type="project" value="InterPro"/>
</dbReference>
<evidence type="ECO:0000256" key="1">
    <source>
        <dbReference type="ARBA" id="ARBA00004123"/>
    </source>
</evidence>
<evidence type="ECO:0000256" key="4">
    <source>
        <dbReference type="RuleBase" id="RU004020"/>
    </source>
</evidence>
<gene>
    <name evidence="7" type="ORF">THAOC_32428</name>
</gene>
<sequence length="445" mass="50685">MEARVRSSRSKKTRRSKPSLVPYVDHRHKVCHNYHDHSYDAFDESITAVVEQKRGSRGGVSVPFPTKLHVMLSSVEAEGQSDIVSWQPHGRCFVLHKPQEFVDTIMAKYFKQTKLTSFQRQLNLYGFARITKGKDRGGYYHELFLRHKLFLCQKMTRIRIKGTGVKGRSNPESEPNFYSMTFLTEKDDDKINRDLEEEIKHEIEETSDPISDAENTDLKRVLSESDEDEEDDDEEWLPTSKVAPEKKIMHMGEAVIISPELSPKPVFTTPSSMTIDKLANSYEGMLQQRQLNRHNISTTFREVDVPLEQAQPVTEAQMMSFGSSIVEGPESPRSGDEISFEGQRFYYLDSFTVAASGPVTTVQNPIQSRRAVPSRLSIARSIQEPILTPSASTSSIYDGKEEEAVVINPHTIFSDKEESDMEEEWDVGHGRNIEVDEELTRLAAF</sequence>
<name>K0RPZ0_THAOC</name>
<comment type="similarity">
    <text evidence="4">Belongs to the HSF family.</text>
</comment>
<evidence type="ECO:0000256" key="5">
    <source>
        <dbReference type="SAM" id="MobiDB-lite"/>
    </source>
</evidence>
<dbReference type="eggNOG" id="KOG0627">
    <property type="taxonomic scope" value="Eukaryota"/>
</dbReference>
<proteinExistence type="inferred from homology"/>
<dbReference type="InterPro" id="IPR036390">
    <property type="entry name" value="WH_DNA-bd_sf"/>
</dbReference>
<dbReference type="Pfam" id="PF00447">
    <property type="entry name" value="HSF_DNA-bind"/>
    <property type="match status" value="1"/>
</dbReference>
<reference evidence="7 8" key="1">
    <citation type="journal article" date="2012" name="Genome Biol.">
        <title>Genome and low-iron response of an oceanic diatom adapted to chronic iron limitation.</title>
        <authorList>
            <person name="Lommer M."/>
            <person name="Specht M."/>
            <person name="Roy A.S."/>
            <person name="Kraemer L."/>
            <person name="Andreson R."/>
            <person name="Gutowska M.A."/>
            <person name="Wolf J."/>
            <person name="Bergner S.V."/>
            <person name="Schilhabel M.B."/>
            <person name="Klostermeier U.C."/>
            <person name="Beiko R.G."/>
            <person name="Rosenstiel P."/>
            <person name="Hippler M."/>
            <person name="Laroche J."/>
        </authorList>
    </citation>
    <scope>NUCLEOTIDE SEQUENCE [LARGE SCALE GENOMIC DNA]</scope>
    <source>
        <strain evidence="7 8">CCMP1005</strain>
    </source>
</reference>
<dbReference type="SUPFAM" id="SSF46785">
    <property type="entry name" value="Winged helix' DNA-binding domain"/>
    <property type="match status" value="1"/>
</dbReference>
<protein>
    <recommendedName>
        <fullName evidence="6">HSF-type DNA-binding domain-containing protein</fullName>
    </recommendedName>
</protein>
<keyword evidence="2" id="KW-0238">DNA-binding</keyword>
<evidence type="ECO:0000313" key="7">
    <source>
        <dbReference type="EMBL" id="EJK48747.1"/>
    </source>
</evidence>
<dbReference type="OrthoDB" id="46693at2759"/>
<dbReference type="PRINTS" id="PR00056">
    <property type="entry name" value="HSFDOMAIN"/>
</dbReference>
<dbReference type="PANTHER" id="PTHR10015">
    <property type="entry name" value="HEAT SHOCK TRANSCRIPTION FACTOR"/>
    <property type="match status" value="1"/>
</dbReference>
<dbReference type="Proteomes" id="UP000266841">
    <property type="component" value="Unassembled WGS sequence"/>
</dbReference>
<evidence type="ECO:0000256" key="2">
    <source>
        <dbReference type="ARBA" id="ARBA00023125"/>
    </source>
</evidence>
<evidence type="ECO:0000256" key="3">
    <source>
        <dbReference type="ARBA" id="ARBA00023242"/>
    </source>
</evidence>
<comment type="caution">
    <text evidence="7">The sequence shown here is derived from an EMBL/GenBank/DDBJ whole genome shotgun (WGS) entry which is preliminary data.</text>
</comment>
<comment type="subcellular location">
    <subcellularLocation>
        <location evidence="1">Nucleus</location>
    </subcellularLocation>
</comment>
<dbReference type="FunFam" id="1.10.10.10:FF:000479">
    <property type="entry name" value="Predicted protein"/>
    <property type="match status" value="1"/>
</dbReference>
<feature type="region of interest" description="Disordered" evidence="5">
    <location>
        <begin position="201"/>
        <end position="240"/>
    </location>
</feature>
<organism evidence="7 8">
    <name type="scientific">Thalassiosira oceanica</name>
    <name type="common">Marine diatom</name>
    <dbReference type="NCBI Taxonomy" id="159749"/>
    <lineage>
        <taxon>Eukaryota</taxon>
        <taxon>Sar</taxon>
        <taxon>Stramenopiles</taxon>
        <taxon>Ochrophyta</taxon>
        <taxon>Bacillariophyta</taxon>
        <taxon>Coscinodiscophyceae</taxon>
        <taxon>Thalassiosirophycidae</taxon>
        <taxon>Thalassiosirales</taxon>
        <taxon>Thalassiosiraceae</taxon>
        <taxon>Thalassiosira</taxon>
    </lineage>
</organism>
<dbReference type="EMBL" id="AGNL01045475">
    <property type="protein sequence ID" value="EJK48747.1"/>
    <property type="molecule type" value="Genomic_DNA"/>
</dbReference>
<dbReference type="GO" id="GO:0043565">
    <property type="term" value="F:sequence-specific DNA binding"/>
    <property type="evidence" value="ECO:0007669"/>
    <property type="project" value="InterPro"/>
</dbReference>
<dbReference type="PANTHER" id="PTHR10015:SF206">
    <property type="entry name" value="HSF-TYPE DNA-BINDING DOMAIN-CONTAINING PROTEIN"/>
    <property type="match status" value="1"/>
</dbReference>
<keyword evidence="3" id="KW-0539">Nucleus</keyword>
<evidence type="ECO:0000313" key="8">
    <source>
        <dbReference type="Proteomes" id="UP000266841"/>
    </source>
</evidence>
<evidence type="ECO:0000259" key="6">
    <source>
        <dbReference type="SMART" id="SM00415"/>
    </source>
</evidence>
<dbReference type="GO" id="GO:0005634">
    <property type="term" value="C:nucleus"/>
    <property type="evidence" value="ECO:0007669"/>
    <property type="project" value="UniProtKB-SubCell"/>
</dbReference>
<dbReference type="Gene3D" id="1.10.10.10">
    <property type="entry name" value="Winged helix-like DNA-binding domain superfamily/Winged helix DNA-binding domain"/>
    <property type="match status" value="1"/>
</dbReference>
<accession>K0RPZ0</accession>
<dbReference type="SMART" id="SM00415">
    <property type="entry name" value="HSF"/>
    <property type="match status" value="1"/>
</dbReference>
<feature type="compositionally biased region" description="Acidic residues" evidence="5">
    <location>
        <begin position="224"/>
        <end position="236"/>
    </location>
</feature>
<dbReference type="InterPro" id="IPR036388">
    <property type="entry name" value="WH-like_DNA-bd_sf"/>
</dbReference>